<dbReference type="InterPro" id="IPR027414">
    <property type="entry name" value="GH95_N_dom"/>
</dbReference>
<evidence type="ECO:0000259" key="2">
    <source>
        <dbReference type="Pfam" id="PF14498"/>
    </source>
</evidence>
<dbReference type="Pfam" id="PF14498">
    <property type="entry name" value="Glyco_hyd_65N_2"/>
    <property type="match status" value="1"/>
</dbReference>
<dbReference type="Gene3D" id="2.70.98.50">
    <property type="entry name" value="putative glycoside hydrolase family protein from bacillus halodurans"/>
    <property type="match status" value="1"/>
</dbReference>
<dbReference type="EMBL" id="JAWHQM010000054">
    <property type="protein sequence ID" value="KAK5635507.1"/>
    <property type="molecule type" value="Genomic_DNA"/>
</dbReference>
<reference evidence="3 4" key="1">
    <citation type="submission" date="2023-10" db="EMBL/GenBank/DDBJ databases">
        <title>Draft genome sequence of Xylaria bambusicola isolate GMP-LS, the root and basal stem rot pathogen of sugarcane in Indonesia.</title>
        <authorList>
            <person name="Selvaraj P."/>
            <person name="Muralishankar V."/>
            <person name="Muruganantham S."/>
            <person name="Sp S."/>
            <person name="Haryani S."/>
            <person name="Lau K.J.X."/>
            <person name="Naqvi N.I."/>
        </authorList>
    </citation>
    <scope>NUCLEOTIDE SEQUENCE [LARGE SCALE GENOMIC DNA]</scope>
    <source>
        <strain evidence="3">GMP-LS</strain>
    </source>
</reference>
<accession>A0AAN7Z9K5</accession>
<gene>
    <name evidence="3" type="ORF">RRF57_011219</name>
</gene>
<evidence type="ECO:0000256" key="1">
    <source>
        <dbReference type="SAM" id="SignalP"/>
    </source>
</evidence>
<dbReference type="GO" id="GO:0004560">
    <property type="term" value="F:alpha-L-fucosidase activity"/>
    <property type="evidence" value="ECO:0007669"/>
    <property type="project" value="TreeGrafter"/>
</dbReference>
<evidence type="ECO:0000313" key="4">
    <source>
        <dbReference type="Proteomes" id="UP001305414"/>
    </source>
</evidence>
<organism evidence="3 4">
    <name type="scientific">Xylaria bambusicola</name>
    <dbReference type="NCBI Taxonomy" id="326684"/>
    <lineage>
        <taxon>Eukaryota</taxon>
        <taxon>Fungi</taxon>
        <taxon>Dikarya</taxon>
        <taxon>Ascomycota</taxon>
        <taxon>Pezizomycotina</taxon>
        <taxon>Sordariomycetes</taxon>
        <taxon>Xylariomycetidae</taxon>
        <taxon>Xylariales</taxon>
        <taxon>Xylariaceae</taxon>
        <taxon>Xylaria</taxon>
    </lineage>
</organism>
<evidence type="ECO:0000313" key="3">
    <source>
        <dbReference type="EMBL" id="KAK5635507.1"/>
    </source>
</evidence>
<feature type="domain" description="Glycosyl hydrolase family 95 N-terminal" evidence="2">
    <location>
        <begin position="26"/>
        <end position="160"/>
    </location>
</feature>
<feature type="chain" id="PRO_5042863971" description="Glycosyl hydrolase family 95 N-terminal domain-containing protein" evidence="1">
    <location>
        <begin position="20"/>
        <end position="160"/>
    </location>
</feature>
<name>A0AAN7Z9K5_9PEZI</name>
<comment type="caution">
    <text evidence="3">The sequence shown here is derived from an EMBL/GenBank/DDBJ whole genome shotgun (WGS) entry which is preliminary data.</text>
</comment>
<dbReference type="PANTHER" id="PTHR31084">
    <property type="entry name" value="ALPHA-L-FUCOSIDASE 2"/>
    <property type="match status" value="1"/>
</dbReference>
<dbReference type="AlphaFoldDB" id="A0AAN7Z9K5"/>
<dbReference type="PANTHER" id="PTHR31084:SF0">
    <property type="entry name" value="ALPHA-L-FUCOSIDASE 2"/>
    <property type="match status" value="1"/>
</dbReference>
<sequence length="160" mass="17484">MTLRTFCAACLLLGGGVAAWDGSQHLWYDQPAVEWEKGSLPIGNGRMGATIYGTLQERVTLNEDTIWSGPYQDRTPTGGVATLDKVRKLLLAGDISGGGDVALANMNPPNQLQSQRSFSYFGDLKLDFEHTGKVDNYVRWLDTKAGNSGVSYIYKGVKYT</sequence>
<keyword evidence="1" id="KW-0732">Signal</keyword>
<feature type="signal peptide" evidence="1">
    <location>
        <begin position="1"/>
        <end position="19"/>
    </location>
</feature>
<keyword evidence="4" id="KW-1185">Reference proteome</keyword>
<proteinExistence type="predicted"/>
<dbReference type="Proteomes" id="UP001305414">
    <property type="component" value="Unassembled WGS sequence"/>
</dbReference>
<protein>
    <recommendedName>
        <fullName evidence="2">Glycosyl hydrolase family 95 N-terminal domain-containing protein</fullName>
    </recommendedName>
</protein>